<dbReference type="Proteomes" id="UP001459277">
    <property type="component" value="Unassembled WGS sequence"/>
</dbReference>
<accession>A0AAW2BKR8</accession>
<sequence>MGFLSSICCCFYLPSRVSSDGGGGVLIEDEGLTEASEEDGEGDGGEFTTAGDEASTGVFLTVGDGAEALGVGVCVGDFDRECEGDWAKVDIEENPSFNTPSCLQVSDFTLKI</sequence>
<reference evidence="1 2" key="1">
    <citation type="submission" date="2024-01" db="EMBL/GenBank/DDBJ databases">
        <title>A telomere-to-telomere, gap-free genome of sweet tea (Lithocarpus litseifolius).</title>
        <authorList>
            <person name="Zhou J."/>
        </authorList>
    </citation>
    <scope>NUCLEOTIDE SEQUENCE [LARGE SCALE GENOMIC DNA]</scope>
    <source>
        <strain evidence="1">Zhou-2022a</strain>
        <tissue evidence="1">Leaf</tissue>
    </source>
</reference>
<evidence type="ECO:0000313" key="2">
    <source>
        <dbReference type="Proteomes" id="UP001459277"/>
    </source>
</evidence>
<evidence type="ECO:0000313" key="1">
    <source>
        <dbReference type="EMBL" id="KAK9986671.1"/>
    </source>
</evidence>
<name>A0AAW2BKR8_9ROSI</name>
<dbReference type="AlphaFoldDB" id="A0AAW2BKR8"/>
<proteinExistence type="predicted"/>
<dbReference type="EMBL" id="JAZDWU010000011">
    <property type="protein sequence ID" value="KAK9986671.1"/>
    <property type="molecule type" value="Genomic_DNA"/>
</dbReference>
<gene>
    <name evidence="1" type="ORF">SO802_031622</name>
</gene>
<comment type="caution">
    <text evidence="1">The sequence shown here is derived from an EMBL/GenBank/DDBJ whole genome shotgun (WGS) entry which is preliminary data.</text>
</comment>
<protein>
    <submittedName>
        <fullName evidence="1">Uncharacterized protein</fullName>
    </submittedName>
</protein>
<organism evidence="1 2">
    <name type="scientific">Lithocarpus litseifolius</name>
    <dbReference type="NCBI Taxonomy" id="425828"/>
    <lineage>
        <taxon>Eukaryota</taxon>
        <taxon>Viridiplantae</taxon>
        <taxon>Streptophyta</taxon>
        <taxon>Embryophyta</taxon>
        <taxon>Tracheophyta</taxon>
        <taxon>Spermatophyta</taxon>
        <taxon>Magnoliopsida</taxon>
        <taxon>eudicotyledons</taxon>
        <taxon>Gunneridae</taxon>
        <taxon>Pentapetalae</taxon>
        <taxon>rosids</taxon>
        <taxon>fabids</taxon>
        <taxon>Fagales</taxon>
        <taxon>Fagaceae</taxon>
        <taxon>Lithocarpus</taxon>
    </lineage>
</organism>
<keyword evidence="2" id="KW-1185">Reference proteome</keyword>